<gene>
    <name evidence="1" type="ORF">DKX38_010766</name>
</gene>
<evidence type="ECO:0000313" key="1">
    <source>
        <dbReference type="EMBL" id="KAB5553455.1"/>
    </source>
</evidence>
<dbReference type="AlphaFoldDB" id="A0A5N5ME68"/>
<dbReference type="EMBL" id="VDCV01000006">
    <property type="protein sequence ID" value="KAB5553455.1"/>
    <property type="molecule type" value="Genomic_DNA"/>
</dbReference>
<keyword evidence="2" id="KW-1185">Reference proteome</keyword>
<comment type="caution">
    <text evidence="1">The sequence shown here is derived from an EMBL/GenBank/DDBJ whole genome shotgun (WGS) entry which is preliminary data.</text>
</comment>
<dbReference type="Proteomes" id="UP000326939">
    <property type="component" value="Chromosome 6"/>
</dbReference>
<accession>A0A5N5ME68</accession>
<reference evidence="2" key="1">
    <citation type="journal article" date="2019" name="Gigascience">
        <title>De novo genome assembly of the endangered Acer yangbiense, a plant species with extremely small populations endemic to Yunnan Province, China.</title>
        <authorList>
            <person name="Yang J."/>
            <person name="Wariss H.M."/>
            <person name="Tao L."/>
            <person name="Zhang R."/>
            <person name="Yun Q."/>
            <person name="Hollingsworth P."/>
            <person name="Dao Z."/>
            <person name="Luo G."/>
            <person name="Guo H."/>
            <person name="Ma Y."/>
            <person name="Sun W."/>
        </authorList>
    </citation>
    <scope>NUCLEOTIDE SEQUENCE [LARGE SCALE GENOMIC DNA]</scope>
    <source>
        <strain evidence="2">cv. br00</strain>
    </source>
</reference>
<evidence type="ECO:0000313" key="2">
    <source>
        <dbReference type="Proteomes" id="UP000326939"/>
    </source>
</evidence>
<protein>
    <submittedName>
        <fullName evidence="1">Uncharacterized protein</fullName>
    </submittedName>
</protein>
<proteinExistence type="predicted"/>
<sequence length="176" mass="19716">MALLGNFNTTVLFAICNPDDNNFFDYGIHILKCMAAESASLLSFLKNTYIRFESTPDIEAHHFVSSFLWPVFVYKHCYGGNCICHLGSGFIYPVDREYAGLRSGGSSDETPKSGWDVVFNASGFQLEEGLMKNRSCVHYLRISVETSSVTDAWTLLDELFFLAEGNIDYLMPFAGD</sequence>
<name>A0A5N5ME68_9ROSI</name>
<organism evidence="1 2">
    <name type="scientific">Salix brachista</name>
    <dbReference type="NCBI Taxonomy" id="2182728"/>
    <lineage>
        <taxon>Eukaryota</taxon>
        <taxon>Viridiplantae</taxon>
        <taxon>Streptophyta</taxon>
        <taxon>Embryophyta</taxon>
        <taxon>Tracheophyta</taxon>
        <taxon>Spermatophyta</taxon>
        <taxon>Magnoliopsida</taxon>
        <taxon>eudicotyledons</taxon>
        <taxon>Gunneridae</taxon>
        <taxon>Pentapetalae</taxon>
        <taxon>rosids</taxon>
        <taxon>fabids</taxon>
        <taxon>Malpighiales</taxon>
        <taxon>Salicaceae</taxon>
        <taxon>Saliceae</taxon>
        <taxon>Salix</taxon>
    </lineage>
</organism>